<evidence type="ECO:0000313" key="2">
    <source>
        <dbReference type="EMBL" id="CAB1455134.1"/>
    </source>
</evidence>
<feature type="region of interest" description="Disordered" evidence="1">
    <location>
        <begin position="257"/>
        <end position="283"/>
    </location>
</feature>
<feature type="region of interest" description="Disordered" evidence="1">
    <location>
        <begin position="77"/>
        <end position="103"/>
    </location>
</feature>
<gene>
    <name evidence="2" type="ORF">PLEPLA_LOCUS42905</name>
</gene>
<feature type="compositionally biased region" description="Low complexity" evidence="1">
    <location>
        <begin position="386"/>
        <end position="460"/>
    </location>
</feature>
<name>A0A9N7VR33_PLEPL</name>
<feature type="region of interest" description="Disordered" evidence="1">
    <location>
        <begin position="188"/>
        <end position="235"/>
    </location>
</feature>
<accession>A0A9N7VR33</accession>
<feature type="compositionally biased region" description="Polar residues" evidence="1">
    <location>
        <begin position="149"/>
        <end position="164"/>
    </location>
</feature>
<dbReference type="Proteomes" id="UP001153269">
    <property type="component" value="Unassembled WGS sequence"/>
</dbReference>
<proteinExistence type="predicted"/>
<feature type="compositionally biased region" description="Low complexity" evidence="1">
    <location>
        <begin position="188"/>
        <end position="197"/>
    </location>
</feature>
<protein>
    <submittedName>
        <fullName evidence="2">Uncharacterized protein</fullName>
    </submittedName>
</protein>
<feature type="compositionally biased region" description="Polar residues" evidence="1">
    <location>
        <begin position="637"/>
        <end position="646"/>
    </location>
</feature>
<comment type="caution">
    <text evidence="2">The sequence shown here is derived from an EMBL/GenBank/DDBJ whole genome shotgun (WGS) entry which is preliminary data.</text>
</comment>
<feature type="compositionally biased region" description="Basic residues" evidence="1">
    <location>
        <begin position="216"/>
        <end position="226"/>
    </location>
</feature>
<feature type="region of interest" description="Disordered" evidence="1">
    <location>
        <begin position="382"/>
        <end position="585"/>
    </location>
</feature>
<feature type="region of interest" description="Disordered" evidence="1">
    <location>
        <begin position="598"/>
        <end position="647"/>
    </location>
</feature>
<dbReference type="AlphaFoldDB" id="A0A9N7VR33"/>
<sequence>MSNRDSLGFGELLPQDVVQIFAQEKHSKKGHKKRSHSLGRALGWLKGKKRKDLGPNGRSLGLGPALDLALDGHHAGHKGVLRSGRHTHPHGNSHALPKRDDDDETQAPLLVQENVFIEASRPKHLEDLHTEAMEGLKMMQQEETNNGVEFQDNESTISTRTAQTDGEGGGFMTDSSIADTSSIVSVQSSVSNRSSRSGLTRQGSTFRPLNSGKKSEKTRRRRHRKTVAGIPQHVQREWGLDRQGWSLANKLEEEQLYNGETDESPTTDSPQLAAQSQKGAGAGLQDKRILHPLNKAHIKQLNASHAGHRDDLALLHRMGSGFSDGQRPRSLAVPWMTTANSLQQEPPSPVMSMSPQANYMSKIIPNAVLPPSIDVVEISRKQSRNSLRTVSKSSLLLSSPAPSRASSRASSSRTTSSRGSTITSASRNNSHNLSDSSCWSNSESSETLVSDSSTISSSSTPRQRSQAGEAFAKEDNVSRSSNGTLIGEAQAPKKEGPFVRSLSVMKSKKAPPPPSRSYSLHNKMKRRSRDLAEVRVFPGESSHHRISTTVEENEKNHSEPSSMSSSIIDSPGYNADTSSLEESTGSFSPIRAQALKAGEAVKVDSSQEKQEPPQENRPSKIISPSSGYSSQDGTSPQLSKQPQSTSPRHKIILAKLQKFFPGSTSAGSALSPLIKSEAPKNIRPSGDNNMDSVDTVGASASVRTLRELFNIPPPPKVHAPPPPPPEVWAHSKRSFELLLGPPAPDNLYAIIKKNPKDRRQQRQSPSASTDGSVKSSVEERKTEESSCNSGVQ</sequence>
<feature type="compositionally biased region" description="Polar residues" evidence="1">
    <location>
        <begin position="198"/>
        <end position="208"/>
    </location>
</feature>
<feature type="region of interest" description="Disordered" evidence="1">
    <location>
        <begin position="149"/>
        <end position="176"/>
    </location>
</feature>
<dbReference type="PANTHER" id="PTHR23039:SF6">
    <property type="entry name" value="SIMILAR TO MKIAA1522 PROTEIN"/>
    <property type="match status" value="1"/>
</dbReference>
<feature type="compositionally biased region" description="Polar residues" evidence="1">
    <location>
        <begin position="575"/>
        <end position="585"/>
    </location>
</feature>
<evidence type="ECO:0000256" key="1">
    <source>
        <dbReference type="SAM" id="MobiDB-lite"/>
    </source>
</evidence>
<feature type="region of interest" description="Disordered" evidence="1">
    <location>
        <begin position="746"/>
        <end position="792"/>
    </location>
</feature>
<dbReference type="GO" id="GO:0030154">
    <property type="term" value="P:cell differentiation"/>
    <property type="evidence" value="ECO:0007669"/>
    <property type="project" value="TreeGrafter"/>
</dbReference>
<feature type="compositionally biased region" description="Basic and acidic residues" evidence="1">
    <location>
        <begin position="599"/>
        <end position="618"/>
    </location>
</feature>
<evidence type="ECO:0000313" key="3">
    <source>
        <dbReference type="Proteomes" id="UP001153269"/>
    </source>
</evidence>
<feature type="compositionally biased region" description="Polar residues" evidence="1">
    <location>
        <begin position="266"/>
        <end position="278"/>
    </location>
</feature>
<dbReference type="PANTHER" id="PTHR23039">
    <property type="entry name" value="NANCE-HORAN SYNDROME PROTEIN"/>
    <property type="match status" value="1"/>
</dbReference>
<feature type="compositionally biased region" description="Basic residues" evidence="1">
    <location>
        <begin position="77"/>
        <end position="91"/>
    </location>
</feature>
<feature type="compositionally biased region" description="Polar residues" evidence="1">
    <location>
        <begin position="762"/>
        <end position="775"/>
    </location>
</feature>
<reference evidence="2" key="1">
    <citation type="submission" date="2020-03" db="EMBL/GenBank/DDBJ databases">
        <authorList>
            <person name="Weist P."/>
        </authorList>
    </citation>
    <scope>NUCLEOTIDE SEQUENCE</scope>
</reference>
<keyword evidence="3" id="KW-1185">Reference proteome</keyword>
<organism evidence="2 3">
    <name type="scientific">Pleuronectes platessa</name>
    <name type="common">European plaice</name>
    <dbReference type="NCBI Taxonomy" id="8262"/>
    <lineage>
        <taxon>Eukaryota</taxon>
        <taxon>Metazoa</taxon>
        <taxon>Chordata</taxon>
        <taxon>Craniata</taxon>
        <taxon>Vertebrata</taxon>
        <taxon>Euteleostomi</taxon>
        <taxon>Actinopterygii</taxon>
        <taxon>Neopterygii</taxon>
        <taxon>Teleostei</taxon>
        <taxon>Neoteleostei</taxon>
        <taxon>Acanthomorphata</taxon>
        <taxon>Carangaria</taxon>
        <taxon>Pleuronectiformes</taxon>
        <taxon>Pleuronectoidei</taxon>
        <taxon>Pleuronectidae</taxon>
        <taxon>Pleuronectes</taxon>
    </lineage>
</organism>
<dbReference type="EMBL" id="CADEAL010004240">
    <property type="protein sequence ID" value="CAB1455134.1"/>
    <property type="molecule type" value="Genomic_DNA"/>
</dbReference>
<feature type="compositionally biased region" description="Low complexity" evidence="1">
    <location>
        <begin position="559"/>
        <end position="571"/>
    </location>
</feature>
<feature type="compositionally biased region" description="Low complexity" evidence="1">
    <location>
        <begin position="619"/>
        <end position="636"/>
    </location>
</feature>